<evidence type="ECO:0000259" key="5">
    <source>
        <dbReference type="Pfam" id="PF22939"/>
    </source>
</evidence>
<dbReference type="AlphaFoldDB" id="A0A3A2ZNR9"/>
<dbReference type="PRINTS" id="PR01415">
    <property type="entry name" value="ANKYRIN"/>
</dbReference>
<feature type="repeat" description="ANK" evidence="2">
    <location>
        <begin position="710"/>
        <end position="742"/>
    </location>
</feature>
<dbReference type="SMART" id="SM00248">
    <property type="entry name" value="ANK"/>
    <property type="match status" value="7"/>
</dbReference>
<feature type="region of interest" description="Disordered" evidence="4">
    <location>
        <begin position="897"/>
        <end position="931"/>
    </location>
</feature>
<evidence type="ECO:0000313" key="8">
    <source>
        <dbReference type="Proteomes" id="UP000266188"/>
    </source>
</evidence>
<dbReference type="InterPro" id="IPR027417">
    <property type="entry name" value="P-loop_NTPase"/>
</dbReference>
<evidence type="ECO:0000313" key="7">
    <source>
        <dbReference type="EMBL" id="RJE24666.1"/>
    </source>
</evidence>
<dbReference type="Pfam" id="PF24883">
    <property type="entry name" value="NPHP3_N"/>
    <property type="match status" value="1"/>
</dbReference>
<dbReference type="EMBL" id="MVGC01000072">
    <property type="protein sequence ID" value="RJE24666.1"/>
    <property type="molecule type" value="Genomic_DNA"/>
</dbReference>
<dbReference type="SUPFAM" id="SSF52540">
    <property type="entry name" value="P-loop containing nucleoside triphosphate hydrolases"/>
    <property type="match status" value="1"/>
</dbReference>
<sequence>MAESLGIASGVTGITSLGLEVTKGLLKFYAAWRDRDKDINSMYNSLSNLSEVLVQLQRKIQPPAKFNIGAKRTVERGLEAALDNLKRLETELGKVRAIEPLPQAGIRTTMRRHVLRMKYPFKVETLRKIQTNVSESRANLLLTMQLLHIDTFSEVTEKADLIIRWRQDWLSDTNFWSKQADVLKQRQPGTGEWLLQDPDFLDWETGSREILWCRGSPGVGKTVLSSVIVDFLETDLPASDISLTFIYCNHKSSQAQSLEYFLRAIVRQLVELERAIPESVSELYQRHRGKGTAPTKEECVKLLQSISQVSAETFVVIDALDECVGKEGLPFWTELIKTLKGSIVNLRLLCTSRHIDDPRGVLKNALRIEIRASRADIETYTEEKIKSNDNLMMFCEREPRLQQNIMEEVGSKSDGMFLIAQLYIESLGAKQNLRAVKKSLKTLPGRLDDLYDDAMQRLRSSPTAQLALRVISWIVHSFRPLRFIELQHAVAIDELEEDDKDIPDDCLTDQTLIINACVGLIRIDMESQTIGLVHYTTYDYFKQKGSVYFPNAQMDLGVACMRYLKLGTFSSGSCSTAEQLNRRLIEHPLLEYASSNFCAHIRPGLESKEIQQLSLQLFLDRPRISCASQVLLDVKRYGAWSPIARDFQGIHYAADFGLSLILPSLMEAYDVNLRDDQGRTPLSYAAERGQEDTVKLLLDHDAQLDSEDRYCRTPLSSAAYTGRESIVKLLLEYGARLDSKDENGWTPLSLAVTRGHESIVKLLLEYGARPDSKVNHEWTPLSFAATNGHEPIVKILLDNGARPDSEDEDGLTPLHFAVDGGYESVVEILLEYGARIDPKDKEGLTPLSLAAILGRESIAKLLLEYGARPDSKGKDGGTPLLYAVANGHDTITKLLKENGARSDSEDNDGRAPIFGNDNGNKSRNNYTTLKP</sequence>
<dbReference type="InterPro" id="IPR002110">
    <property type="entry name" value="Ankyrin_rpt"/>
</dbReference>
<feature type="domain" description="GPI inositol-deacylase winged helix" evidence="5">
    <location>
        <begin position="464"/>
        <end position="543"/>
    </location>
</feature>
<dbReference type="Pfam" id="PF00023">
    <property type="entry name" value="Ank"/>
    <property type="match status" value="1"/>
</dbReference>
<dbReference type="STRING" id="2070753.A0A3A2ZNR9"/>
<protein>
    <submittedName>
        <fullName evidence="7">Ankyrin repeat protein</fullName>
    </submittedName>
</protein>
<gene>
    <name evidence="7" type="ORF">PHISCL_02981</name>
</gene>
<evidence type="ECO:0000256" key="1">
    <source>
        <dbReference type="ARBA" id="ARBA00022737"/>
    </source>
</evidence>
<reference evidence="8" key="1">
    <citation type="submission" date="2017-02" db="EMBL/GenBank/DDBJ databases">
        <authorList>
            <person name="Tafer H."/>
            <person name="Lopandic K."/>
        </authorList>
    </citation>
    <scope>NUCLEOTIDE SEQUENCE [LARGE SCALE GENOMIC DNA]</scope>
    <source>
        <strain evidence="8">CBS 366.77</strain>
    </source>
</reference>
<evidence type="ECO:0000259" key="6">
    <source>
        <dbReference type="Pfam" id="PF24883"/>
    </source>
</evidence>
<feature type="compositionally biased region" description="Polar residues" evidence="4">
    <location>
        <begin position="917"/>
        <end position="931"/>
    </location>
</feature>
<keyword evidence="2" id="KW-0040">ANK repeat</keyword>
<evidence type="ECO:0000256" key="3">
    <source>
        <dbReference type="SAM" id="Coils"/>
    </source>
</evidence>
<dbReference type="Proteomes" id="UP000266188">
    <property type="component" value="Unassembled WGS sequence"/>
</dbReference>
<accession>A0A3A2ZNR9</accession>
<comment type="caution">
    <text evidence="7">The sequence shown here is derived from an EMBL/GenBank/DDBJ whole genome shotgun (WGS) entry which is preliminary data.</text>
</comment>
<dbReference type="PANTHER" id="PTHR10039">
    <property type="entry name" value="AMELOGENIN"/>
    <property type="match status" value="1"/>
</dbReference>
<evidence type="ECO:0000256" key="4">
    <source>
        <dbReference type="SAM" id="MobiDB-lite"/>
    </source>
</evidence>
<keyword evidence="8" id="KW-1185">Reference proteome</keyword>
<feature type="repeat" description="ANK" evidence="2">
    <location>
        <begin position="743"/>
        <end position="775"/>
    </location>
</feature>
<dbReference type="OrthoDB" id="4502989at2759"/>
<feature type="compositionally biased region" description="Basic and acidic residues" evidence="4">
    <location>
        <begin position="897"/>
        <end position="909"/>
    </location>
</feature>
<feature type="coiled-coil region" evidence="3">
    <location>
        <begin position="71"/>
        <end position="98"/>
    </location>
</feature>
<proteinExistence type="predicted"/>
<organism evidence="7 8">
    <name type="scientific">Aspergillus sclerotialis</name>
    <dbReference type="NCBI Taxonomy" id="2070753"/>
    <lineage>
        <taxon>Eukaryota</taxon>
        <taxon>Fungi</taxon>
        <taxon>Dikarya</taxon>
        <taxon>Ascomycota</taxon>
        <taxon>Pezizomycotina</taxon>
        <taxon>Eurotiomycetes</taxon>
        <taxon>Eurotiomycetidae</taxon>
        <taxon>Eurotiales</taxon>
        <taxon>Aspergillaceae</taxon>
        <taxon>Aspergillus</taxon>
        <taxon>Aspergillus subgen. Polypaecilum</taxon>
    </lineage>
</organism>
<dbReference type="Pfam" id="PF12796">
    <property type="entry name" value="Ank_2"/>
    <property type="match status" value="2"/>
</dbReference>
<dbReference type="InterPro" id="IPR056884">
    <property type="entry name" value="NPHP3-like_N"/>
</dbReference>
<evidence type="ECO:0000256" key="2">
    <source>
        <dbReference type="PROSITE-ProRule" id="PRU00023"/>
    </source>
</evidence>
<keyword evidence="3" id="KW-0175">Coiled coil</keyword>
<feature type="repeat" description="ANK" evidence="2">
    <location>
        <begin position="809"/>
        <end position="841"/>
    </location>
</feature>
<dbReference type="PANTHER" id="PTHR10039:SF15">
    <property type="entry name" value="NACHT DOMAIN-CONTAINING PROTEIN"/>
    <property type="match status" value="1"/>
</dbReference>
<dbReference type="InterPro" id="IPR054471">
    <property type="entry name" value="GPIID_WHD"/>
</dbReference>
<feature type="repeat" description="ANK" evidence="2">
    <location>
        <begin position="677"/>
        <end position="709"/>
    </location>
</feature>
<dbReference type="SUPFAM" id="SSF48403">
    <property type="entry name" value="Ankyrin repeat"/>
    <property type="match status" value="1"/>
</dbReference>
<dbReference type="PROSITE" id="PS50297">
    <property type="entry name" value="ANK_REP_REGION"/>
    <property type="match status" value="7"/>
</dbReference>
<keyword evidence="1" id="KW-0677">Repeat</keyword>
<feature type="repeat" description="ANK" evidence="2">
    <location>
        <begin position="776"/>
        <end position="808"/>
    </location>
</feature>
<feature type="repeat" description="ANK" evidence="2">
    <location>
        <begin position="875"/>
        <end position="907"/>
    </location>
</feature>
<dbReference type="Pfam" id="PF22939">
    <property type="entry name" value="WHD_GPIID"/>
    <property type="match status" value="1"/>
</dbReference>
<dbReference type="Gene3D" id="1.25.40.20">
    <property type="entry name" value="Ankyrin repeat-containing domain"/>
    <property type="match status" value="3"/>
</dbReference>
<feature type="repeat" description="ANK" evidence="2">
    <location>
        <begin position="842"/>
        <end position="874"/>
    </location>
</feature>
<dbReference type="Gene3D" id="3.40.50.300">
    <property type="entry name" value="P-loop containing nucleotide triphosphate hydrolases"/>
    <property type="match status" value="1"/>
</dbReference>
<dbReference type="InterPro" id="IPR036770">
    <property type="entry name" value="Ankyrin_rpt-contain_sf"/>
</dbReference>
<feature type="domain" description="Nephrocystin 3-like N-terminal" evidence="6">
    <location>
        <begin position="189"/>
        <end position="353"/>
    </location>
</feature>
<name>A0A3A2ZNR9_9EURO</name>
<dbReference type="PROSITE" id="PS50088">
    <property type="entry name" value="ANK_REPEAT"/>
    <property type="match status" value="7"/>
</dbReference>